<name>A0A0C9SNC1_PAXIN</name>
<protein>
    <submittedName>
        <fullName evidence="2">Uncharacterized protein</fullName>
    </submittedName>
</protein>
<reference evidence="3" key="2">
    <citation type="submission" date="2015-01" db="EMBL/GenBank/DDBJ databases">
        <title>Evolutionary Origins and Diversification of the Mycorrhizal Mutualists.</title>
        <authorList>
            <consortium name="DOE Joint Genome Institute"/>
            <consortium name="Mycorrhizal Genomics Consortium"/>
            <person name="Kohler A."/>
            <person name="Kuo A."/>
            <person name="Nagy L.G."/>
            <person name="Floudas D."/>
            <person name="Copeland A."/>
            <person name="Barry K.W."/>
            <person name="Cichocki N."/>
            <person name="Veneault-Fourrey C."/>
            <person name="LaButti K."/>
            <person name="Lindquist E.A."/>
            <person name="Lipzen A."/>
            <person name="Lundell T."/>
            <person name="Morin E."/>
            <person name="Murat C."/>
            <person name="Riley R."/>
            <person name="Ohm R."/>
            <person name="Sun H."/>
            <person name="Tunlid A."/>
            <person name="Henrissat B."/>
            <person name="Grigoriev I.V."/>
            <person name="Hibbett D.S."/>
            <person name="Martin F."/>
        </authorList>
    </citation>
    <scope>NUCLEOTIDE SEQUENCE [LARGE SCALE GENOMIC DNA]</scope>
    <source>
        <strain evidence="3">ATCC 200175</strain>
    </source>
</reference>
<dbReference type="AlphaFoldDB" id="A0A0C9SNC1"/>
<dbReference type="Proteomes" id="UP000053647">
    <property type="component" value="Unassembled WGS sequence"/>
</dbReference>
<feature type="region of interest" description="Disordered" evidence="1">
    <location>
        <begin position="290"/>
        <end position="352"/>
    </location>
</feature>
<feature type="compositionally biased region" description="Polar residues" evidence="1">
    <location>
        <begin position="306"/>
        <end position="326"/>
    </location>
</feature>
<dbReference type="HOGENOM" id="CLU_076944_0_0_1"/>
<evidence type="ECO:0000313" key="2">
    <source>
        <dbReference type="EMBL" id="KIJ07664.1"/>
    </source>
</evidence>
<sequence>MSLPFPGFNLPYWTLEQFWLVVTLMVTTLLLQGTNPGSGFTIMWGATTFVLVARSLSVDQLIHLYLKEDVHNHILIEPISIFNHVNDPLIREAPVTAHKIVLWPPLAGTWLEHPDHPQNLAGPTGLSDIYINETTVSVLEALNLPIVTKSYDNVHLSRCLVHHQGYEKSSIGLKYKIHYSLRTDKDDYDIHPFYYTNRLQDPNDHEDPPSPTYDVPTIQKWNEVMDADAHRRYWALRGGIELHERMAQRSEMLATAIAANASLPWNKKRKYAEMEEEVLDTIAQEGFYNKRVRREPEEANGVQVIPDTSSNNSKPTQDEGSSSNTAPALDARPIRNQKLALPRSSLPANYRS</sequence>
<accession>A0A0C9SNC1</accession>
<gene>
    <name evidence="2" type="ORF">PAXINDRAFT_19166</name>
</gene>
<keyword evidence="3" id="KW-1185">Reference proteome</keyword>
<evidence type="ECO:0000256" key="1">
    <source>
        <dbReference type="SAM" id="MobiDB-lite"/>
    </source>
</evidence>
<evidence type="ECO:0000313" key="3">
    <source>
        <dbReference type="Proteomes" id="UP000053647"/>
    </source>
</evidence>
<organism evidence="2 3">
    <name type="scientific">Paxillus involutus ATCC 200175</name>
    <dbReference type="NCBI Taxonomy" id="664439"/>
    <lineage>
        <taxon>Eukaryota</taxon>
        <taxon>Fungi</taxon>
        <taxon>Dikarya</taxon>
        <taxon>Basidiomycota</taxon>
        <taxon>Agaricomycotina</taxon>
        <taxon>Agaricomycetes</taxon>
        <taxon>Agaricomycetidae</taxon>
        <taxon>Boletales</taxon>
        <taxon>Paxilineae</taxon>
        <taxon>Paxillaceae</taxon>
        <taxon>Paxillus</taxon>
    </lineage>
</organism>
<reference evidence="2 3" key="1">
    <citation type="submission" date="2014-06" db="EMBL/GenBank/DDBJ databases">
        <authorList>
            <consortium name="DOE Joint Genome Institute"/>
            <person name="Kuo A."/>
            <person name="Kohler A."/>
            <person name="Nagy L.G."/>
            <person name="Floudas D."/>
            <person name="Copeland A."/>
            <person name="Barry K.W."/>
            <person name="Cichocki N."/>
            <person name="Veneault-Fourrey C."/>
            <person name="LaButti K."/>
            <person name="Lindquist E.A."/>
            <person name="Lipzen A."/>
            <person name="Lundell T."/>
            <person name="Morin E."/>
            <person name="Murat C."/>
            <person name="Sun H."/>
            <person name="Tunlid A."/>
            <person name="Henrissat B."/>
            <person name="Grigoriev I.V."/>
            <person name="Hibbett D.S."/>
            <person name="Martin F."/>
            <person name="Nordberg H.P."/>
            <person name="Cantor M.N."/>
            <person name="Hua S.X."/>
        </authorList>
    </citation>
    <scope>NUCLEOTIDE SEQUENCE [LARGE SCALE GENOMIC DNA]</scope>
    <source>
        <strain evidence="2 3">ATCC 200175</strain>
    </source>
</reference>
<proteinExistence type="predicted"/>
<dbReference type="EMBL" id="KN819820">
    <property type="protein sequence ID" value="KIJ07664.1"/>
    <property type="molecule type" value="Genomic_DNA"/>
</dbReference>